<dbReference type="GO" id="GO:0016036">
    <property type="term" value="P:cellular response to phosphate starvation"/>
    <property type="evidence" value="ECO:0007669"/>
    <property type="project" value="TreeGrafter"/>
</dbReference>
<keyword evidence="8" id="KW-0812">Transmembrane</keyword>
<keyword evidence="5" id="KW-0418">Kinase</keyword>
<name>A0A1F7YIW5_9BACT</name>
<keyword evidence="7 8" id="KW-0472">Membrane</keyword>
<evidence type="ECO:0000313" key="11">
    <source>
        <dbReference type="Proteomes" id="UP000178851"/>
    </source>
</evidence>
<comment type="caution">
    <text evidence="10">The sequence shown here is derived from an EMBL/GenBank/DDBJ whole genome shotgun (WGS) entry which is preliminary data.</text>
</comment>
<evidence type="ECO:0000256" key="8">
    <source>
        <dbReference type="SAM" id="Phobius"/>
    </source>
</evidence>
<dbReference type="CDD" id="cd00082">
    <property type="entry name" value="HisKA"/>
    <property type="match status" value="1"/>
</dbReference>
<dbReference type="FunFam" id="3.30.565.10:FF:000006">
    <property type="entry name" value="Sensor histidine kinase WalK"/>
    <property type="match status" value="1"/>
</dbReference>
<dbReference type="PRINTS" id="PR00344">
    <property type="entry name" value="BCTRLSENSOR"/>
</dbReference>
<dbReference type="GO" id="GO:0000155">
    <property type="term" value="F:phosphorelay sensor kinase activity"/>
    <property type="evidence" value="ECO:0007669"/>
    <property type="project" value="InterPro"/>
</dbReference>
<dbReference type="InterPro" id="IPR004358">
    <property type="entry name" value="Sig_transdc_His_kin-like_C"/>
</dbReference>
<dbReference type="InterPro" id="IPR036097">
    <property type="entry name" value="HisK_dim/P_sf"/>
</dbReference>
<dbReference type="InterPro" id="IPR036890">
    <property type="entry name" value="HATPase_C_sf"/>
</dbReference>
<feature type="transmembrane region" description="Helical" evidence="8">
    <location>
        <begin position="12"/>
        <end position="34"/>
    </location>
</feature>
<gene>
    <name evidence="10" type="ORF">A2627_00800</name>
</gene>
<dbReference type="InterPro" id="IPR003661">
    <property type="entry name" value="HisK_dim/P_dom"/>
</dbReference>
<dbReference type="EC" id="2.7.13.3" evidence="2"/>
<protein>
    <recommendedName>
        <fullName evidence="2">histidine kinase</fullName>
        <ecNumber evidence="2">2.7.13.3</ecNumber>
    </recommendedName>
</protein>
<dbReference type="GO" id="GO:0004721">
    <property type="term" value="F:phosphoprotein phosphatase activity"/>
    <property type="evidence" value="ECO:0007669"/>
    <property type="project" value="TreeGrafter"/>
</dbReference>
<dbReference type="SMART" id="SM00388">
    <property type="entry name" value="HisKA"/>
    <property type="match status" value="1"/>
</dbReference>
<dbReference type="Pfam" id="PF02518">
    <property type="entry name" value="HATPase_c"/>
    <property type="match status" value="1"/>
</dbReference>
<comment type="catalytic activity">
    <reaction evidence="1">
        <text>ATP + protein L-histidine = ADP + protein N-phospho-L-histidine.</text>
        <dbReference type="EC" id="2.7.13.3"/>
    </reaction>
</comment>
<keyword evidence="6" id="KW-0902">Two-component regulatory system</keyword>
<evidence type="ECO:0000256" key="3">
    <source>
        <dbReference type="ARBA" id="ARBA00022553"/>
    </source>
</evidence>
<evidence type="ECO:0000259" key="9">
    <source>
        <dbReference type="PROSITE" id="PS50109"/>
    </source>
</evidence>
<dbReference type="InterPro" id="IPR003594">
    <property type="entry name" value="HATPase_dom"/>
</dbReference>
<dbReference type="Proteomes" id="UP000178851">
    <property type="component" value="Unassembled WGS sequence"/>
</dbReference>
<accession>A0A1F7YIW5</accession>
<evidence type="ECO:0000256" key="7">
    <source>
        <dbReference type="ARBA" id="ARBA00023136"/>
    </source>
</evidence>
<evidence type="ECO:0000256" key="6">
    <source>
        <dbReference type="ARBA" id="ARBA00023012"/>
    </source>
</evidence>
<evidence type="ECO:0000313" key="10">
    <source>
        <dbReference type="EMBL" id="OGM26548.1"/>
    </source>
</evidence>
<organism evidence="10 11">
    <name type="scientific">Candidatus Woesebacteria bacterium RIFCSPHIGHO2_01_FULL_39_28</name>
    <dbReference type="NCBI Taxonomy" id="1802496"/>
    <lineage>
        <taxon>Bacteria</taxon>
        <taxon>Candidatus Woeseibacteriota</taxon>
    </lineage>
</organism>
<keyword evidence="4" id="KW-0808">Transferase</keyword>
<evidence type="ECO:0000256" key="4">
    <source>
        <dbReference type="ARBA" id="ARBA00022679"/>
    </source>
</evidence>
<dbReference type="AlphaFoldDB" id="A0A1F7YIW5"/>
<reference evidence="10 11" key="1">
    <citation type="journal article" date="2016" name="Nat. Commun.">
        <title>Thousands of microbial genomes shed light on interconnected biogeochemical processes in an aquifer system.</title>
        <authorList>
            <person name="Anantharaman K."/>
            <person name="Brown C.T."/>
            <person name="Hug L.A."/>
            <person name="Sharon I."/>
            <person name="Castelle C.J."/>
            <person name="Probst A.J."/>
            <person name="Thomas B.C."/>
            <person name="Singh A."/>
            <person name="Wilkins M.J."/>
            <person name="Karaoz U."/>
            <person name="Brodie E.L."/>
            <person name="Williams K.H."/>
            <person name="Hubbard S.S."/>
            <person name="Banfield J.F."/>
        </authorList>
    </citation>
    <scope>NUCLEOTIDE SEQUENCE [LARGE SCALE GENOMIC DNA]</scope>
</reference>
<keyword evidence="8" id="KW-1133">Transmembrane helix</keyword>
<sequence length="330" mass="37312">MREFINARLKLTFWYVLIIMLVTSLFSAVIYKALTFEIGRGLRMQALRYVHREYIVSIEEDDNLFQEIKRRIIFNLILVNAGVLTVSGFAAYFLAGRTLAPIEAAMDEQKRFVADASHELRTPLTALKTEIEVFLRDKKLDLKESKKLLQSNLEEVDKMQSLSNYLLSFLKYEDGIKKLEFEEVDLAQVAGKAIEKLTKLAKGKNIAIEKDLREVIVNGNSISLVELATILLDNAIKYSHNGSKIKVITEKIGKHGVVSVKDFGIGIKHSEIPFVFKRFYRADSSRSKDKVDGYGLGLSIAKSIADLHYAKITVESETGKGSLFKVFFST</sequence>
<dbReference type="SUPFAM" id="SSF55874">
    <property type="entry name" value="ATPase domain of HSP90 chaperone/DNA topoisomerase II/histidine kinase"/>
    <property type="match status" value="1"/>
</dbReference>
<dbReference type="PANTHER" id="PTHR45453">
    <property type="entry name" value="PHOSPHATE REGULON SENSOR PROTEIN PHOR"/>
    <property type="match status" value="1"/>
</dbReference>
<dbReference type="FunFam" id="1.10.287.130:FF:000001">
    <property type="entry name" value="Two-component sensor histidine kinase"/>
    <property type="match status" value="1"/>
</dbReference>
<evidence type="ECO:0000256" key="2">
    <source>
        <dbReference type="ARBA" id="ARBA00012438"/>
    </source>
</evidence>
<proteinExistence type="predicted"/>
<keyword evidence="3" id="KW-0597">Phosphoprotein</keyword>
<dbReference type="EMBL" id="MGGI01000012">
    <property type="protein sequence ID" value="OGM26548.1"/>
    <property type="molecule type" value="Genomic_DNA"/>
</dbReference>
<dbReference type="PROSITE" id="PS50109">
    <property type="entry name" value="HIS_KIN"/>
    <property type="match status" value="1"/>
</dbReference>
<dbReference type="GO" id="GO:0005886">
    <property type="term" value="C:plasma membrane"/>
    <property type="evidence" value="ECO:0007669"/>
    <property type="project" value="TreeGrafter"/>
</dbReference>
<dbReference type="PANTHER" id="PTHR45453:SF1">
    <property type="entry name" value="PHOSPHATE REGULON SENSOR PROTEIN PHOR"/>
    <property type="match status" value="1"/>
</dbReference>
<evidence type="ECO:0000256" key="1">
    <source>
        <dbReference type="ARBA" id="ARBA00000085"/>
    </source>
</evidence>
<feature type="transmembrane region" description="Helical" evidence="8">
    <location>
        <begin position="72"/>
        <end position="95"/>
    </location>
</feature>
<dbReference type="Gene3D" id="1.10.287.130">
    <property type="match status" value="1"/>
</dbReference>
<dbReference type="SMART" id="SM00387">
    <property type="entry name" value="HATPase_c"/>
    <property type="match status" value="1"/>
</dbReference>
<dbReference type="Pfam" id="PF00512">
    <property type="entry name" value="HisKA"/>
    <property type="match status" value="1"/>
</dbReference>
<feature type="domain" description="Histidine kinase" evidence="9">
    <location>
        <begin position="115"/>
        <end position="330"/>
    </location>
</feature>
<dbReference type="Gene3D" id="3.30.565.10">
    <property type="entry name" value="Histidine kinase-like ATPase, C-terminal domain"/>
    <property type="match status" value="1"/>
</dbReference>
<dbReference type="SUPFAM" id="SSF47384">
    <property type="entry name" value="Homodimeric domain of signal transducing histidine kinase"/>
    <property type="match status" value="1"/>
</dbReference>
<evidence type="ECO:0000256" key="5">
    <source>
        <dbReference type="ARBA" id="ARBA00022777"/>
    </source>
</evidence>
<dbReference type="InterPro" id="IPR005467">
    <property type="entry name" value="His_kinase_dom"/>
</dbReference>
<dbReference type="InterPro" id="IPR050351">
    <property type="entry name" value="BphY/WalK/GraS-like"/>
</dbReference>